<evidence type="ECO:0000256" key="3">
    <source>
        <dbReference type="ARBA" id="ARBA00022475"/>
    </source>
</evidence>
<dbReference type="Pfam" id="PF00528">
    <property type="entry name" value="BPD_transp_1"/>
    <property type="match status" value="1"/>
</dbReference>
<feature type="domain" description="ABC transmembrane type-1" evidence="8">
    <location>
        <begin position="90"/>
        <end position="282"/>
    </location>
</feature>
<dbReference type="PANTHER" id="PTHR32243:SF18">
    <property type="entry name" value="INNER MEMBRANE ABC TRANSPORTER PERMEASE PROTEIN YCJP"/>
    <property type="match status" value="1"/>
</dbReference>
<keyword evidence="10" id="KW-1185">Reference proteome</keyword>
<evidence type="ECO:0000313" key="9">
    <source>
        <dbReference type="EMBL" id="UGS25484.1"/>
    </source>
</evidence>
<dbReference type="PANTHER" id="PTHR32243">
    <property type="entry name" value="MALTOSE TRANSPORT SYSTEM PERMEASE-RELATED"/>
    <property type="match status" value="1"/>
</dbReference>
<keyword evidence="4 7" id="KW-0812">Transmembrane</keyword>
<comment type="similarity">
    <text evidence="7">Belongs to the binding-protein-dependent transport system permease family.</text>
</comment>
<keyword evidence="3" id="KW-1003">Cell membrane</keyword>
<reference evidence="9 10" key="1">
    <citation type="submission" date="2023-01" db="EMBL/GenBank/DDBJ databases">
        <title>Characterization of estradiol degrading bacteria Microbacterium sp. MZT7 and reveal degrading genes through genome analysis.</title>
        <authorList>
            <person name="Hao P."/>
            <person name="Gao Y."/>
        </authorList>
    </citation>
    <scope>NUCLEOTIDE SEQUENCE [LARGE SCALE GENOMIC DNA]</scope>
    <source>
        <strain evidence="9 10">MZT7</strain>
    </source>
</reference>
<keyword evidence="6 7" id="KW-0472">Membrane</keyword>
<evidence type="ECO:0000256" key="6">
    <source>
        <dbReference type="ARBA" id="ARBA00023136"/>
    </source>
</evidence>
<evidence type="ECO:0000256" key="4">
    <source>
        <dbReference type="ARBA" id="ARBA00022692"/>
    </source>
</evidence>
<dbReference type="SUPFAM" id="SSF161098">
    <property type="entry name" value="MetI-like"/>
    <property type="match status" value="1"/>
</dbReference>
<dbReference type="RefSeq" id="WP_067248091.1">
    <property type="nucleotide sequence ID" value="NZ_CP082781.1"/>
</dbReference>
<feature type="transmembrane region" description="Helical" evidence="7">
    <location>
        <begin position="163"/>
        <end position="181"/>
    </location>
</feature>
<evidence type="ECO:0000256" key="7">
    <source>
        <dbReference type="RuleBase" id="RU363032"/>
    </source>
</evidence>
<dbReference type="Gene3D" id="1.10.3720.10">
    <property type="entry name" value="MetI-like"/>
    <property type="match status" value="1"/>
</dbReference>
<feature type="transmembrane region" description="Helical" evidence="7">
    <location>
        <begin position="202"/>
        <end position="227"/>
    </location>
</feature>
<dbReference type="InterPro" id="IPR000515">
    <property type="entry name" value="MetI-like"/>
</dbReference>
<evidence type="ECO:0000259" key="8">
    <source>
        <dbReference type="PROSITE" id="PS50928"/>
    </source>
</evidence>
<feature type="transmembrane region" description="Helical" evidence="7">
    <location>
        <begin position="261"/>
        <end position="282"/>
    </location>
</feature>
<name>A0ABY3RNS9_9MICO</name>
<organism evidence="9 10">
    <name type="scientific">Microbacterium resistens</name>
    <dbReference type="NCBI Taxonomy" id="156977"/>
    <lineage>
        <taxon>Bacteria</taxon>
        <taxon>Bacillati</taxon>
        <taxon>Actinomycetota</taxon>
        <taxon>Actinomycetes</taxon>
        <taxon>Micrococcales</taxon>
        <taxon>Microbacteriaceae</taxon>
        <taxon>Microbacterium</taxon>
    </lineage>
</organism>
<keyword evidence="5 7" id="KW-1133">Transmembrane helix</keyword>
<evidence type="ECO:0000256" key="1">
    <source>
        <dbReference type="ARBA" id="ARBA00004651"/>
    </source>
</evidence>
<feature type="transmembrane region" description="Helical" evidence="7">
    <location>
        <begin position="125"/>
        <end position="143"/>
    </location>
</feature>
<proteinExistence type="inferred from homology"/>
<dbReference type="PROSITE" id="PS50928">
    <property type="entry name" value="ABC_TM1"/>
    <property type="match status" value="1"/>
</dbReference>
<protein>
    <submittedName>
        <fullName evidence="9">Carbohydrate ABC transporter permease</fullName>
    </submittedName>
</protein>
<dbReference type="CDD" id="cd06261">
    <property type="entry name" value="TM_PBP2"/>
    <property type="match status" value="1"/>
</dbReference>
<sequence>MSAPVDLRTTDFPAVAPRGRRSRRDTHRRGWNAVAIAAAALLVFPVYWMVNTAFSDNDDLFSKTPRFLPIPFSAESFAGILADKGFWSALGMSASVTAVVVVVAVLFGFLAAVAVSRFRFRGGGLIILMVLIIQMIPSEALFISQFRMLDGWGLLNSVGGLSLLYVGTVVPFTVWLLRGFIHGIPADLEEAAMVDGCSRFGAFFRVTLPLLGPGIVTASVFSFLQAWNEYTLALVVMTKPGNATLPLWLQTFSSEMSATDWAGIMAGATLISVPVVILFLIVQGRLASGMVAGAVKG</sequence>
<evidence type="ECO:0000256" key="2">
    <source>
        <dbReference type="ARBA" id="ARBA00022448"/>
    </source>
</evidence>
<dbReference type="InterPro" id="IPR050901">
    <property type="entry name" value="BP-dep_ABC_trans_perm"/>
</dbReference>
<keyword evidence="2 7" id="KW-0813">Transport</keyword>
<dbReference type="InterPro" id="IPR035906">
    <property type="entry name" value="MetI-like_sf"/>
</dbReference>
<evidence type="ECO:0000256" key="5">
    <source>
        <dbReference type="ARBA" id="ARBA00022989"/>
    </source>
</evidence>
<dbReference type="Proteomes" id="UP001199642">
    <property type="component" value="Chromosome"/>
</dbReference>
<dbReference type="EMBL" id="CP082781">
    <property type="protein sequence ID" value="UGS25484.1"/>
    <property type="molecule type" value="Genomic_DNA"/>
</dbReference>
<feature type="transmembrane region" description="Helical" evidence="7">
    <location>
        <begin position="30"/>
        <end position="50"/>
    </location>
</feature>
<accession>A0ABY3RNS9</accession>
<feature type="transmembrane region" description="Helical" evidence="7">
    <location>
        <begin position="86"/>
        <end position="113"/>
    </location>
</feature>
<evidence type="ECO:0000313" key="10">
    <source>
        <dbReference type="Proteomes" id="UP001199642"/>
    </source>
</evidence>
<gene>
    <name evidence="9" type="ORF">K8F61_12435</name>
</gene>
<comment type="subcellular location">
    <subcellularLocation>
        <location evidence="1 7">Cell membrane</location>
        <topology evidence="1 7">Multi-pass membrane protein</topology>
    </subcellularLocation>
</comment>